<evidence type="ECO:0000313" key="2">
    <source>
        <dbReference type="EMBL" id="UTW03528.1"/>
    </source>
</evidence>
<keyword evidence="1" id="KW-0812">Transmembrane</keyword>
<sequence length="205" mass="22679">MKSFLRENPTIAFGLGLPLLLVTLFLLISGIPALLVAPPQYDLLFATEYYNYQNGVQISVINRSVQVIDQGNMPNNQKPRIWRYNAQTGAVQEIAFILPPRPVVSGQNRANENQPAATDERPEASIINLPDLDGVTVDSSSIAPDGYEFSIGNSTSRNVFGGLFYSSRYRNAAVLSKNGRTIRLPDMAGRYYRGNTHFIGWVIPS</sequence>
<dbReference type="EMBL" id="CP073344">
    <property type="protein sequence ID" value="UTW03528.1"/>
    <property type="molecule type" value="Genomic_DNA"/>
</dbReference>
<proteinExistence type="predicted"/>
<dbReference type="Proteomes" id="UP001059950">
    <property type="component" value="Chromosome"/>
</dbReference>
<keyword evidence="3" id="KW-1185">Reference proteome</keyword>
<keyword evidence="1" id="KW-1133">Transmembrane helix</keyword>
<gene>
    <name evidence="2" type="ORF">KDX31_00290</name>
</gene>
<keyword evidence="1" id="KW-0472">Membrane</keyword>
<evidence type="ECO:0000256" key="1">
    <source>
        <dbReference type="SAM" id="Phobius"/>
    </source>
</evidence>
<name>A0ABY5GVQ7_9GAMM</name>
<feature type="transmembrane region" description="Helical" evidence="1">
    <location>
        <begin position="12"/>
        <end position="35"/>
    </location>
</feature>
<reference evidence="2" key="1">
    <citation type="submission" date="2021-04" db="EMBL/GenBank/DDBJ databases">
        <title>Oceanospirillales bacteria with DddD are important DMSP degraders in coastal seawater.</title>
        <authorList>
            <person name="Liu J."/>
        </authorList>
    </citation>
    <scope>NUCLEOTIDE SEQUENCE</scope>
    <source>
        <strain evidence="2">GY6</strain>
    </source>
</reference>
<accession>A0ABY5GVQ7</accession>
<protein>
    <submittedName>
        <fullName evidence="2">Uncharacterized protein</fullName>
    </submittedName>
</protein>
<organism evidence="2 3">
    <name type="scientific">Amphritea atlantica</name>
    <dbReference type="NCBI Taxonomy" id="355243"/>
    <lineage>
        <taxon>Bacteria</taxon>
        <taxon>Pseudomonadati</taxon>
        <taxon>Pseudomonadota</taxon>
        <taxon>Gammaproteobacteria</taxon>
        <taxon>Oceanospirillales</taxon>
        <taxon>Oceanospirillaceae</taxon>
        <taxon>Amphritea</taxon>
    </lineage>
</organism>
<evidence type="ECO:0000313" key="3">
    <source>
        <dbReference type="Proteomes" id="UP001059950"/>
    </source>
</evidence>